<feature type="domain" description="Transposase IS4-like" evidence="1">
    <location>
        <begin position="182"/>
        <end position="464"/>
    </location>
</feature>
<dbReference type="Pfam" id="PF01609">
    <property type="entry name" value="DDE_Tnp_1"/>
    <property type="match status" value="1"/>
</dbReference>
<dbReference type="AlphaFoldDB" id="K1JHH0"/>
<keyword evidence="4" id="KW-1185">Reference proteome</keyword>
<dbReference type="HOGENOM" id="CLU_031289_1_0_4"/>
<name>K1JHH0_9BURK</name>
<dbReference type="STRING" id="742823.HMPREF9465_00022"/>
<dbReference type="GO" id="GO:0004803">
    <property type="term" value="F:transposase activity"/>
    <property type="evidence" value="ECO:0007669"/>
    <property type="project" value="InterPro"/>
</dbReference>
<evidence type="ECO:0000313" key="3">
    <source>
        <dbReference type="EMBL" id="EKB32339.1"/>
    </source>
</evidence>
<dbReference type="eggNOG" id="COG5421">
    <property type="taxonomic scope" value="Bacteria"/>
</dbReference>
<evidence type="ECO:0000313" key="4">
    <source>
        <dbReference type="Proteomes" id="UP000005835"/>
    </source>
</evidence>
<comment type="caution">
    <text evidence="2">The sequence shown here is derived from an EMBL/GenBank/DDBJ whole genome shotgun (WGS) entry which is preliminary data.</text>
</comment>
<organism evidence="2 4">
    <name type="scientific">Sutterella wadsworthensis 2_1_59BFAA</name>
    <dbReference type="NCBI Taxonomy" id="742823"/>
    <lineage>
        <taxon>Bacteria</taxon>
        <taxon>Pseudomonadati</taxon>
        <taxon>Pseudomonadota</taxon>
        <taxon>Betaproteobacteria</taxon>
        <taxon>Burkholderiales</taxon>
        <taxon>Sutterellaceae</taxon>
        <taxon>Sutterella</taxon>
    </lineage>
</organism>
<dbReference type="PANTHER" id="PTHR34614:SF2">
    <property type="entry name" value="TRANSPOSASE IS4-LIKE DOMAIN-CONTAINING PROTEIN"/>
    <property type="match status" value="1"/>
</dbReference>
<dbReference type="EMBL" id="ADMG01000002">
    <property type="protein sequence ID" value="EKB32339.1"/>
    <property type="molecule type" value="Genomic_DNA"/>
</dbReference>
<dbReference type="GO" id="GO:0006313">
    <property type="term" value="P:DNA transposition"/>
    <property type="evidence" value="ECO:0007669"/>
    <property type="project" value="InterPro"/>
</dbReference>
<dbReference type="OrthoDB" id="5468824at2"/>
<evidence type="ECO:0000313" key="2">
    <source>
        <dbReference type="EMBL" id="EKB31090.1"/>
    </source>
</evidence>
<dbReference type="PATRIC" id="fig|742823.3.peg.1187"/>
<dbReference type="InterPro" id="IPR002559">
    <property type="entry name" value="Transposase_11"/>
</dbReference>
<accession>K1JHH0</accession>
<protein>
    <recommendedName>
        <fullName evidence="1">Transposase IS4-like domain-containing protein</fullName>
    </recommendedName>
</protein>
<dbReference type="EMBL" id="ADMG01000031">
    <property type="protein sequence ID" value="EKB31090.1"/>
    <property type="molecule type" value="Genomic_DNA"/>
</dbReference>
<reference evidence="2 4" key="1">
    <citation type="submission" date="2012-05" db="EMBL/GenBank/DDBJ databases">
        <title>The Genome Sequence of Sutterella wadsworthensis 2_1_59BFAA.</title>
        <authorList>
            <consortium name="The Broad Institute Genome Sequencing Platform"/>
            <person name="Earl A."/>
            <person name="Ward D."/>
            <person name="Feldgarden M."/>
            <person name="Gevers D."/>
            <person name="Daigneault M."/>
            <person name="Strauss J."/>
            <person name="Allen-Vercoe E."/>
            <person name="Walker B."/>
            <person name="Young S.K."/>
            <person name="Zeng Q."/>
            <person name="Gargeya S."/>
            <person name="Fitzgerald M."/>
            <person name="Haas B."/>
            <person name="Abouelleil A."/>
            <person name="Alvarado L."/>
            <person name="Arachchi H.M."/>
            <person name="Berlin A.M."/>
            <person name="Chapman S.B."/>
            <person name="Goldberg J."/>
            <person name="Griggs A."/>
            <person name="Gujja S."/>
            <person name="Hansen M."/>
            <person name="Howarth C."/>
            <person name="Imamovic A."/>
            <person name="Larimer J."/>
            <person name="McCowen C."/>
            <person name="Montmayeur A."/>
            <person name="Murphy C."/>
            <person name="Neiman D."/>
            <person name="Pearson M."/>
            <person name="Priest M."/>
            <person name="Roberts A."/>
            <person name="Saif S."/>
            <person name="Shea T."/>
            <person name="Sisk P."/>
            <person name="Sykes S."/>
            <person name="Wortman J."/>
            <person name="Nusbaum C."/>
            <person name="Birren B."/>
        </authorList>
    </citation>
    <scope>NUCLEOTIDE SEQUENCE [LARGE SCALE GENOMIC DNA]</scope>
    <source>
        <strain evidence="2 4">2_1_59BFAA</strain>
    </source>
</reference>
<proteinExistence type="predicted"/>
<dbReference type="GO" id="GO:0003677">
    <property type="term" value="F:DNA binding"/>
    <property type="evidence" value="ECO:0007669"/>
    <property type="project" value="InterPro"/>
</dbReference>
<sequence length="571" mass="65188">MGRPLTGKTHVGIRRETRSNGDVYVYERVTGYDPKTQKTKTLSTRLLGKILAGSTEMIPTRPKKKRSEVIEAPVQAVRTHVGLQKILEWAGHESGIDADLQRSFEIGDALKLSSIARYWVATDGDTLPRMESWQVMNPLPYGHPITQDVYGKLFASVGRNESGVQSYFQCRGQRVSSTGLNLALDTTTFSTYSKNQIEARQGFNKDGDGLDTIKLLVLYSVENRQPVAFSKQPGNIPDKISLANALRQLDMLDLASPVIVADNGFYSQDNMTHFAREHTKFLMLANSTDKWVRSEIDAAREELGHFRNVCPFDVDVSGVMRRRQHGFSIVRKRTRGNFEAGETESFTRRLYVHVFHKPEAAPIQERRLRESLFSLKKDLEDGVEEFRPAAQKQIDSYLTVKRTAKGVKVDFKMDGIEEAKRYWGYFVLVSNEIKDPFDALKAYRSREKIEELFATYKDSFDGRKPRTWYPENLYGRQFAQFVGLGYHCFLAKRILDVKKALSEKETEGKTKEELSLEAKLLAWLNQHSLIQILDWFRCVDYVAATGNASASKWTTETTRRDQLFLKMLGVK</sequence>
<gene>
    <name evidence="3" type="ORF">HMPREF9465_00022</name>
    <name evidence="2" type="ORF">HMPREF9465_01195</name>
</gene>
<dbReference type="RefSeq" id="WP_005432795.1">
    <property type="nucleotide sequence ID" value="NZ_JH815513.1"/>
</dbReference>
<dbReference type="Proteomes" id="UP000005835">
    <property type="component" value="Unassembled WGS sequence"/>
</dbReference>
<dbReference type="PANTHER" id="PTHR34614">
    <property type="match status" value="1"/>
</dbReference>
<evidence type="ECO:0000259" key="1">
    <source>
        <dbReference type="Pfam" id="PF01609"/>
    </source>
</evidence>